<name>A0ABS5BXP6_9BACT</name>
<comment type="caution">
    <text evidence="5">The sequence shown here is derived from an EMBL/GenBank/DDBJ whole genome shotgun (WGS) entry which is preliminary data.</text>
</comment>
<dbReference type="PRINTS" id="PR00038">
    <property type="entry name" value="HTHLUXR"/>
</dbReference>
<evidence type="ECO:0000256" key="2">
    <source>
        <dbReference type="ARBA" id="ARBA00023125"/>
    </source>
</evidence>
<keyword evidence="2" id="KW-0238">DNA-binding</keyword>
<protein>
    <submittedName>
        <fullName evidence="5">Helix-turn-helix transcriptional regulator</fullName>
    </submittedName>
</protein>
<evidence type="ECO:0000256" key="1">
    <source>
        <dbReference type="ARBA" id="ARBA00023015"/>
    </source>
</evidence>
<accession>A0ABS5BXP6</accession>
<evidence type="ECO:0000259" key="4">
    <source>
        <dbReference type="PROSITE" id="PS50043"/>
    </source>
</evidence>
<evidence type="ECO:0000313" key="6">
    <source>
        <dbReference type="Proteomes" id="UP000676565"/>
    </source>
</evidence>
<dbReference type="CDD" id="cd06170">
    <property type="entry name" value="LuxR_C_like"/>
    <property type="match status" value="1"/>
</dbReference>
<dbReference type="PANTHER" id="PTHR44688:SF16">
    <property type="entry name" value="DNA-BINDING TRANSCRIPTIONAL ACTIVATOR DEVR_DOSR"/>
    <property type="match status" value="1"/>
</dbReference>
<dbReference type="RefSeq" id="WP_210656901.1">
    <property type="nucleotide sequence ID" value="NZ_JAGKQQ010000001.1"/>
</dbReference>
<dbReference type="SMART" id="SM00421">
    <property type="entry name" value="HTH_LUXR"/>
    <property type="match status" value="1"/>
</dbReference>
<dbReference type="EMBL" id="JAGKQQ010000001">
    <property type="protein sequence ID" value="MBP3957643.1"/>
    <property type="molecule type" value="Genomic_DNA"/>
</dbReference>
<keyword evidence="3" id="KW-0804">Transcription</keyword>
<dbReference type="InterPro" id="IPR036388">
    <property type="entry name" value="WH-like_DNA-bd_sf"/>
</dbReference>
<evidence type="ECO:0000256" key="3">
    <source>
        <dbReference type="ARBA" id="ARBA00023163"/>
    </source>
</evidence>
<evidence type="ECO:0000313" key="5">
    <source>
        <dbReference type="EMBL" id="MBP3957643.1"/>
    </source>
</evidence>
<gene>
    <name evidence="5" type="ORF">J8F10_20530</name>
</gene>
<reference evidence="5 6" key="1">
    <citation type="submission" date="2021-04" db="EMBL/GenBank/DDBJ databases">
        <authorList>
            <person name="Ivanova A."/>
        </authorList>
    </citation>
    <scope>NUCLEOTIDE SEQUENCE [LARGE SCALE GENOMIC DNA]</scope>
    <source>
        <strain evidence="5 6">G18</strain>
    </source>
</reference>
<dbReference type="InterPro" id="IPR016032">
    <property type="entry name" value="Sig_transdc_resp-reg_C-effctor"/>
</dbReference>
<dbReference type="Gene3D" id="1.10.10.10">
    <property type="entry name" value="Winged helix-like DNA-binding domain superfamily/Winged helix DNA-binding domain"/>
    <property type="match status" value="1"/>
</dbReference>
<dbReference type="Pfam" id="PF00196">
    <property type="entry name" value="GerE"/>
    <property type="match status" value="1"/>
</dbReference>
<dbReference type="PANTHER" id="PTHR44688">
    <property type="entry name" value="DNA-BINDING TRANSCRIPTIONAL ACTIVATOR DEVR_DOSR"/>
    <property type="match status" value="1"/>
</dbReference>
<organism evidence="5 6">
    <name type="scientific">Gemmata palustris</name>
    <dbReference type="NCBI Taxonomy" id="2822762"/>
    <lineage>
        <taxon>Bacteria</taxon>
        <taxon>Pseudomonadati</taxon>
        <taxon>Planctomycetota</taxon>
        <taxon>Planctomycetia</taxon>
        <taxon>Gemmatales</taxon>
        <taxon>Gemmataceae</taxon>
        <taxon>Gemmata</taxon>
    </lineage>
</organism>
<keyword evidence="1" id="KW-0805">Transcription regulation</keyword>
<dbReference type="InterPro" id="IPR000792">
    <property type="entry name" value="Tscrpt_reg_LuxR_C"/>
</dbReference>
<feature type="domain" description="HTH luxR-type" evidence="4">
    <location>
        <begin position="196"/>
        <end position="261"/>
    </location>
</feature>
<dbReference type="SUPFAM" id="SSF46894">
    <property type="entry name" value="C-terminal effector domain of the bipartite response regulators"/>
    <property type="match status" value="1"/>
</dbReference>
<dbReference type="PROSITE" id="PS50043">
    <property type="entry name" value="HTH_LUXR_2"/>
    <property type="match status" value="1"/>
</dbReference>
<proteinExistence type="predicted"/>
<keyword evidence="6" id="KW-1185">Reference proteome</keyword>
<sequence>MPSSALRLRDIRSIYELVHECRALGDDPGAWRRHWFARLGALTGADLIVGGEFAECLGARPRALGTTEWGWTNGLDRGAWIRALIEFGEDPSFSEMLVAYFARLRRDDGLCASRTELLPDASWYRSRYYEVIHLGIGVDHTLQCYRALPGAPTEFNSVTLGRAAGEKDFTTRHKALVREAHAVLAPLVGNALARFTEPSPAALAPRVREVLRCLLEGDSDKQVAARLGISKYTVNQYVKVIFTHFGVTTRPELLARWIRRGWGNGFAWVNGDGHAPK</sequence>
<dbReference type="Proteomes" id="UP000676565">
    <property type="component" value="Unassembled WGS sequence"/>
</dbReference>